<dbReference type="SFLD" id="SFLDG01132">
    <property type="entry name" value="C1.5.3:_5'-Nucleotidase_Like"/>
    <property type="match status" value="1"/>
</dbReference>
<organism evidence="1 2">
    <name type="scientific">Jannaschia helgolandensis</name>
    <dbReference type="NCBI Taxonomy" id="188906"/>
    <lineage>
        <taxon>Bacteria</taxon>
        <taxon>Pseudomonadati</taxon>
        <taxon>Pseudomonadota</taxon>
        <taxon>Alphaproteobacteria</taxon>
        <taxon>Rhodobacterales</taxon>
        <taxon>Roseobacteraceae</taxon>
        <taxon>Jannaschia</taxon>
    </lineage>
</organism>
<dbReference type="Gene3D" id="3.40.50.1000">
    <property type="entry name" value="HAD superfamily/HAD-like"/>
    <property type="match status" value="1"/>
</dbReference>
<dbReference type="AlphaFoldDB" id="A0A1H7RWF1"/>
<dbReference type="PANTHER" id="PTHR12725:SF117">
    <property type="entry name" value="HALOACID DEHALOGENASE-LIKE HYDROLASE"/>
    <property type="match status" value="1"/>
</dbReference>
<dbReference type="InterPro" id="IPR010237">
    <property type="entry name" value="Pyr-5-nucltdase"/>
</dbReference>
<dbReference type="SFLD" id="SFLDS00003">
    <property type="entry name" value="Haloacid_Dehalogenase"/>
    <property type="match status" value="1"/>
</dbReference>
<dbReference type="GO" id="GO:0016787">
    <property type="term" value="F:hydrolase activity"/>
    <property type="evidence" value="ECO:0007669"/>
    <property type="project" value="UniProtKB-KW"/>
</dbReference>
<protein>
    <submittedName>
        <fullName evidence="1">Putative hydrolase of the HAD superfamily</fullName>
    </submittedName>
</protein>
<sequence>MSLASAFDHVTTWVFDLDETLYPPTFPLFPQIEARMAQWIVAELGVDLAQADALRRRWWHDHGTTLAGLMREHGADPAPFLAHVHDIDFSVLRPDPDLRAALAALPGRRVIYTNGTAPYAEKVLAARGLSGMWDAVHGIEHADHHPKPDRAAFETVFARDRLDPMRSAMFEDSARNLSVPHELGLVTVHVGPERAPGAHIHHHAPDLTAFLRAIVATGT</sequence>
<dbReference type="Pfam" id="PF00702">
    <property type="entry name" value="Hydrolase"/>
    <property type="match status" value="1"/>
</dbReference>
<dbReference type="Gene3D" id="1.10.150.450">
    <property type="match status" value="1"/>
</dbReference>
<dbReference type="PANTHER" id="PTHR12725">
    <property type="entry name" value="HALOACID DEHALOGENASE-LIKE HYDROLASE"/>
    <property type="match status" value="1"/>
</dbReference>
<keyword evidence="2" id="KW-1185">Reference proteome</keyword>
<dbReference type="RefSeq" id="WP_092764548.1">
    <property type="nucleotide sequence ID" value="NZ_FNZQ01000007.1"/>
</dbReference>
<dbReference type="OrthoDB" id="9803141at2"/>
<dbReference type="Proteomes" id="UP000199283">
    <property type="component" value="Unassembled WGS sequence"/>
</dbReference>
<proteinExistence type="predicted"/>
<dbReference type="InterPro" id="IPR023214">
    <property type="entry name" value="HAD_sf"/>
</dbReference>
<evidence type="ECO:0000313" key="2">
    <source>
        <dbReference type="Proteomes" id="UP000199283"/>
    </source>
</evidence>
<reference evidence="1 2" key="1">
    <citation type="submission" date="2016-10" db="EMBL/GenBank/DDBJ databases">
        <authorList>
            <person name="de Groot N.N."/>
        </authorList>
    </citation>
    <scope>NUCLEOTIDE SEQUENCE [LARGE SCALE GENOMIC DNA]</scope>
    <source>
        <strain evidence="1 2">DSM 14858</strain>
    </source>
</reference>
<dbReference type="SFLD" id="SFLDG01129">
    <property type="entry name" value="C1.5:_HAD__Beta-PGM__Phosphata"/>
    <property type="match status" value="1"/>
</dbReference>
<evidence type="ECO:0000313" key="1">
    <source>
        <dbReference type="EMBL" id="SEL64014.1"/>
    </source>
</evidence>
<name>A0A1H7RWF1_9RHOB</name>
<gene>
    <name evidence="1" type="ORF">SAMN04488526_3151</name>
</gene>
<dbReference type="InterPro" id="IPR036412">
    <property type="entry name" value="HAD-like_sf"/>
</dbReference>
<accession>A0A1H7RWF1</accession>
<dbReference type="STRING" id="188906.SAMN04488526_3151"/>
<dbReference type="SUPFAM" id="SSF56784">
    <property type="entry name" value="HAD-like"/>
    <property type="match status" value="1"/>
</dbReference>
<dbReference type="EMBL" id="FNZQ01000007">
    <property type="protein sequence ID" value="SEL64014.1"/>
    <property type="molecule type" value="Genomic_DNA"/>
</dbReference>
<dbReference type="NCBIfam" id="TIGR01993">
    <property type="entry name" value="Pyr-5-nucltdase"/>
    <property type="match status" value="1"/>
</dbReference>
<keyword evidence="1" id="KW-0378">Hydrolase</keyword>